<dbReference type="Proteomes" id="UP000264120">
    <property type="component" value="Chromosome"/>
</dbReference>
<dbReference type="Pfam" id="PF07729">
    <property type="entry name" value="FCD"/>
    <property type="match status" value="1"/>
</dbReference>
<dbReference type="SMART" id="SM00895">
    <property type="entry name" value="FCD"/>
    <property type="match status" value="1"/>
</dbReference>
<protein>
    <submittedName>
        <fullName evidence="5">Putative HTH-type transcriptional regulator YdfH</fullName>
    </submittedName>
</protein>
<dbReference type="PANTHER" id="PTHR43537:SF5">
    <property type="entry name" value="UXU OPERON TRANSCRIPTIONAL REGULATOR"/>
    <property type="match status" value="1"/>
</dbReference>
<name>A0A347WFI9_9PROT</name>
<dbReference type="InterPro" id="IPR000524">
    <property type="entry name" value="Tscrpt_reg_HTH_GntR"/>
</dbReference>
<keyword evidence="2" id="KW-0238">DNA-binding</keyword>
<dbReference type="SUPFAM" id="SSF48008">
    <property type="entry name" value="GntR ligand-binding domain-like"/>
    <property type="match status" value="1"/>
</dbReference>
<dbReference type="PROSITE" id="PS50949">
    <property type="entry name" value="HTH_GNTR"/>
    <property type="match status" value="1"/>
</dbReference>
<dbReference type="Gene3D" id="1.20.120.530">
    <property type="entry name" value="GntR ligand-binding domain-like"/>
    <property type="match status" value="1"/>
</dbReference>
<dbReference type="InterPro" id="IPR036388">
    <property type="entry name" value="WH-like_DNA-bd_sf"/>
</dbReference>
<dbReference type="AlphaFoldDB" id="A0A347WFI9"/>
<feature type="domain" description="HTH gntR-type" evidence="4">
    <location>
        <begin position="18"/>
        <end position="85"/>
    </location>
</feature>
<dbReference type="CDD" id="cd07377">
    <property type="entry name" value="WHTH_GntR"/>
    <property type="match status" value="1"/>
</dbReference>
<dbReference type="PRINTS" id="PR00035">
    <property type="entry name" value="HTHGNTR"/>
</dbReference>
<proteinExistence type="predicted"/>
<dbReference type="PANTHER" id="PTHR43537">
    <property type="entry name" value="TRANSCRIPTIONAL REGULATOR, GNTR FAMILY"/>
    <property type="match status" value="1"/>
</dbReference>
<keyword evidence="3" id="KW-0804">Transcription</keyword>
<evidence type="ECO:0000256" key="1">
    <source>
        <dbReference type="ARBA" id="ARBA00023015"/>
    </source>
</evidence>
<keyword evidence="6" id="KW-1185">Reference proteome</keyword>
<dbReference type="Gene3D" id="1.10.10.10">
    <property type="entry name" value="Winged helix-like DNA-binding domain superfamily/Winged helix DNA-binding domain"/>
    <property type="match status" value="1"/>
</dbReference>
<evidence type="ECO:0000256" key="2">
    <source>
        <dbReference type="ARBA" id="ARBA00023125"/>
    </source>
</evidence>
<accession>A0A347WFI9</accession>
<dbReference type="OrthoDB" id="9812290at2"/>
<sequence length="228" mass="25934">MNISVDEKKSREGTANREVLMKGLLRQLRAEIISGVWEPGKRLPEQELCREYNVSRTPLRDALKELEREGLVMITPFSGATVTPVRGTDLEDRFQVLRSIEQFAAELLAQDGSKTAVEKLSRLQERMDECIKNQDITGYYRLNDDFHVTLVQECGNTALADMHAVAMSHIARARKIVNEYEGVDHSGSCEHWGIIQMIEMKSPLLAVEYVRTHLVNISENVLRKIVIL</sequence>
<dbReference type="InterPro" id="IPR011711">
    <property type="entry name" value="GntR_C"/>
</dbReference>
<dbReference type="SUPFAM" id="SSF46785">
    <property type="entry name" value="Winged helix' DNA-binding domain"/>
    <property type="match status" value="1"/>
</dbReference>
<dbReference type="KEGG" id="ksc:CD178_02886"/>
<dbReference type="EMBL" id="CP023036">
    <property type="protein sequence ID" value="AXY23632.1"/>
    <property type="molecule type" value="Genomic_DNA"/>
</dbReference>
<dbReference type="InterPro" id="IPR036390">
    <property type="entry name" value="WH_DNA-bd_sf"/>
</dbReference>
<gene>
    <name evidence="5" type="primary">ydfH_3</name>
    <name evidence="5" type="ORF">CD178_02886</name>
</gene>
<dbReference type="InterPro" id="IPR008920">
    <property type="entry name" value="TF_FadR/GntR_C"/>
</dbReference>
<dbReference type="GO" id="GO:0003700">
    <property type="term" value="F:DNA-binding transcription factor activity"/>
    <property type="evidence" value="ECO:0007669"/>
    <property type="project" value="InterPro"/>
</dbReference>
<dbReference type="SMART" id="SM00345">
    <property type="entry name" value="HTH_GNTR"/>
    <property type="match status" value="1"/>
</dbReference>
<organism evidence="5 6">
    <name type="scientific">Komagataeibacter saccharivorans</name>
    <dbReference type="NCBI Taxonomy" id="265959"/>
    <lineage>
        <taxon>Bacteria</taxon>
        <taxon>Pseudomonadati</taxon>
        <taxon>Pseudomonadota</taxon>
        <taxon>Alphaproteobacteria</taxon>
        <taxon>Acetobacterales</taxon>
        <taxon>Acetobacteraceae</taxon>
        <taxon>Komagataeibacter</taxon>
    </lineage>
</organism>
<dbReference type="GO" id="GO:0003677">
    <property type="term" value="F:DNA binding"/>
    <property type="evidence" value="ECO:0007669"/>
    <property type="project" value="UniProtKB-KW"/>
</dbReference>
<evidence type="ECO:0000313" key="6">
    <source>
        <dbReference type="Proteomes" id="UP000264120"/>
    </source>
</evidence>
<dbReference type="RefSeq" id="WP_118963441.1">
    <property type="nucleotide sequence ID" value="NZ_CP023036.1"/>
</dbReference>
<evidence type="ECO:0000259" key="4">
    <source>
        <dbReference type="PROSITE" id="PS50949"/>
    </source>
</evidence>
<evidence type="ECO:0000313" key="5">
    <source>
        <dbReference type="EMBL" id="AXY23632.1"/>
    </source>
</evidence>
<keyword evidence="1" id="KW-0805">Transcription regulation</keyword>
<dbReference type="Pfam" id="PF00392">
    <property type="entry name" value="GntR"/>
    <property type="match status" value="1"/>
</dbReference>
<evidence type="ECO:0000256" key="3">
    <source>
        <dbReference type="ARBA" id="ARBA00023163"/>
    </source>
</evidence>
<reference evidence="5 6" key="1">
    <citation type="submission" date="2017-08" db="EMBL/GenBank/DDBJ databases">
        <title>Complete genome sequence of Gluconacetobacter saccharivorans CV1 isolated from Fermented Vinegar.</title>
        <authorList>
            <person name="Kim S.-Y."/>
        </authorList>
    </citation>
    <scope>NUCLEOTIDE SEQUENCE [LARGE SCALE GENOMIC DNA]</scope>
    <source>
        <strain evidence="5 6">CV1</strain>
    </source>
</reference>